<protein>
    <submittedName>
        <fullName evidence="1">CHAT domain-containing protein</fullName>
    </submittedName>
</protein>
<evidence type="ECO:0000313" key="2">
    <source>
        <dbReference type="Proteomes" id="UP000095472"/>
    </source>
</evidence>
<dbReference type="EMBL" id="CP182909">
    <property type="protein sequence ID" value="XPM64807.1"/>
    <property type="molecule type" value="Genomic_DNA"/>
</dbReference>
<dbReference type="Proteomes" id="UP000095472">
    <property type="component" value="Chromosome"/>
</dbReference>
<sequence length="273" mass="30416">MLDTQSVEQAVPLLDRLFSNDFSEYFGQLTPSLELGSIDSVQRQLRSLSAATGTQPAIVYGFVRPEQLSIIVVLPNGKPIYHSVPAASREVLLRTVSQLRVEISNPRKRTTQSYLPFAQQLHQWMIAPIAKDLQEAGIDTLLFSMDGGLRSLPVGVLHDGEQFLVEQFRMSLIPSINLMDSRYQSIKDASVLAMGISEFEQQTPLPAVPVELSMLVRDGTRPKEQQPLLTESKGLEVGLCVGRTFLNGEFTLDNLRSQRSDVSILDYSFGYSR</sequence>
<reference evidence="1 2" key="1">
    <citation type="journal article" date="2016" name="Genome Announc.">
        <title>Draft Genome Sequence of the Thermotolerant Cyanobacterium Desertifilum sp. IPPAS B-1220.</title>
        <authorList>
            <person name="Mironov K.S."/>
            <person name="Sinetova M.A."/>
            <person name="Bolatkhan K."/>
            <person name="Zayadan B.K."/>
            <person name="Ustinova V.V."/>
            <person name="Kupriyanova E.V."/>
            <person name="Skrypnik A.N."/>
            <person name="Gogoleva N.E."/>
            <person name="Gogolev Y.V."/>
            <person name="Los D.A."/>
        </authorList>
    </citation>
    <scope>NUCLEOTIDE SEQUENCE [LARGE SCALE GENOMIC DNA]</scope>
    <source>
        <strain evidence="1 2">IPPAS B-1220</strain>
    </source>
</reference>
<accession>A0ACD5GVQ1</accession>
<organism evidence="1 2">
    <name type="scientific">Desertifilum tharense IPPAS B-1220</name>
    <dbReference type="NCBI Taxonomy" id="1781255"/>
    <lineage>
        <taxon>Bacteria</taxon>
        <taxon>Bacillati</taxon>
        <taxon>Cyanobacteriota</taxon>
        <taxon>Cyanophyceae</taxon>
        <taxon>Desertifilales</taxon>
        <taxon>Desertifilaceae</taxon>
        <taxon>Desertifilum</taxon>
    </lineage>
</organism>
<name>A0ACD5GVQ1_9CYAN</name>
<keyword evidence="2" id="KW-1185">Reference proteome</keyword>
<proteinExistence type="predicted"/>
<gene>
    <name evidence="1" type="ORF">BH720_002300</name>
</gene>
<evidence type="ECO:0000313" key="1">
    <source>
        <dbReference type="EMBL" id="XPM64807.1"/>
    </source>
</evidence>